<dbReference type="AlphaFoldDB" id="A0A0A8YZ55"/>
<reference evidence="1" key="1">
    <citation type="submission" date="2014-09" db="EMBL/GenBank/DDBJ databases">
        <authorList>
            <person name="Magalhaes I.L.F."/>
            <person name="Oliveira U."/>
            <person name="Santos F.R."/>
            <person name="Vidigal T.H.D.A."/>
            <person name="Brescovit A.D."/>
            <person name="Santos A.J."/>
        </authorList>
    </citation>
    <scope>NUCLEOTIDE SEQUENCE</scope>
    <source>
        <tissue evidence="1">Shoot tissue taken approximately 20 cm above the soil surface</tissue>
    </source>
</reference>
<dbReference type="EMBL" id="GBRH01268130">
    <property type="protein sequence ID" value="JAD29765.1"/>
    <property type="molecule type" value="Transcribed_RNA"/>
</dbReference>
<organism evidence="1">
    <name type="scientific">Arundo donax</name>
    <name type="common">Giant reed</name>
    <name type="synonym">Donax arundinaceus</name>
    <dbReference type="NCBI Taxonomy" id="35708"/>
    <lineage>
        <taxon>Eukaryota</taxon>
        <taxon>Viridiplantae</taxon>
        <taxon>Streptophyta</taxon>
        <taxon>Embryophyta</taxon>
        <taxon>Tracheophyta</taxon>
        <taxon>Spermatophyta</taxon>
        <taxon>Magnoliopsida</taxon>
        <taxon>Liliopsida</taxon>
        <taxon>Poales</taxon>
        <taxon>Poaceae</taxon>
        <taxon>PACMAD clade</taxon>
        <taxon>Arundinoideae</taxon>
        <taxon>Arundineae</taxon>
        <taxon>Arundo</taxon>
    </lineage>
</organism>
<accession>A0A0A8YZ55</accession>
<proteinExistence type="predicted"/>
<dbReference type="Gene3D" id="3.90.1150.10">
    <property type="entry name" value="Aspartate Aminotransferase, domain 1"/>
    <property type="match status" value="1"/>
</dbReference>
<evidence type="ECO:0000313" key="1">
    <source>
        <dbReference type="EMBL" id="JAD29765.1"/>
    </source>
</evidence>
<dbReference type="InterPro" id="IPR015422">
    <property type="entry name" value="PyrdxlP-dep_Trfase_small"/>
</dbReference>
<protein>
    <submittedName>
        <fullName evidence="1">Uncharacterized protein</fullName>
    </submittedName>
</protein>
<name>A0A0A8YZ55_ARUDO</name>
<sequence>MTRNGRISMADVTTGNVAYLADAIHEVTKPNCFVPS</sequence>
<reference evidence="1" key="2">
    <citation type="journal article" date="2015" name="Data Brief">
        <title>Shoot transcriptome of the giant reed, Arundo donax.</title>
        <authorList>
            <person name="Barrero R.A."/>
            <person name="Guerrero F.D."/>
            <person name="Moolhuijzen P."/>
            <person name="Goolsby J.A."/>
            <person name="Tidwell J."/>
            <person name="Bellgard S.E."/>
            <person name="Bellgard M.I."/>
        </authorList>
    </citation>
    <scope>NUCLEOTIDE SEQUENCE</scope>
    <source>
        <tissue evidence="1">Shoot tissue taken approximately 20 cm above the soil surface</tissue>
    </source>
</reference>